<dbReference type="RefSeq" id="XP_070858445.1">
    <property type="nucleotide sequence ID" value="XM_071000875.1"/>
</dbReference>
<accession>A0ABR4MG44</accession>
<dbReference type="Pfam" id="PF21858">
    <property type="entry name" value="DUF6914"/>
    <property type="match status" value="1"/>
</dbReference>
<gene>
    <name evidence="1" type="ORF">HOO65_050386</name>
</gene>
<dbReference type="GO" id="GO:0016301">
    <property type="term" value="F:kinase activity"/>
    <property type="evidence" value="ECO:0007669"/>
    <property type="project" value="UniProtKB-KW"/>
</dbReference>
<reference evidence="1 2" key="1">
    <citation type="submission" date="2020-05" db="EMBL/GenBank/DDBJ databases">
        <title>Ceratocystis lukuohia genome.</title>
        <authorList>
            <person name="Harrington T.C."/>
            <person name="Kim K."/>
            <person name="Mayers C.G."/>
        </authorList>
    </citation>
    <scope>NUCLEOTIDE SEQUENCE [LARGE SCALE GENOMIC DNA]</scope>
    <source>
        <strain evidence="1 2">C4212</strain>
    </source>
</reference>
<dbReference type="InterPro" id="IPR054208">
    <property type="entry name" value="DUF6914"/>
</dbReference>
<name>A0ABR4MG44_9PEZI</name>
<dbReference type="EMBL" id="JABSNW010000005">
    <property type="protein sequence ID" value="KAL2887265.1"/>
    <property type="molecule type" value="Genomic_DNA"/>
</dbReference>
<evidence type="ECO:0000313" key="2">
    <source>
        <dbReference type="Proteomes" id="UP001610728"/>
    </source>
</evidence>
<keyword evidence="1" id="KW-0418">Kinase</keyword>
<dbReference type="Proteomes" id="UP001610728">
    <property type="component" value="Unassembled WGS sequence"/>
</dbReference>
<evidence type="ECO:0000313" key="1">
    <source>
        <dbReference type="EMBL" id="KAL2887265.1"/>
    </source>
</evidence>
<keyword evidence="2" id="KW-1185">Reference proteome</keyword>
<proteinExistence type="predicted"/>
<keyword evidence="1" id="KW-0808">Transferase</keyword>
<organism evidence="1 2">
    <name type="scientific">Ceratocystis lukuohia</name>
    <dbReference type="NCBI Taxonomy" id="2019550"/>
    <lineage>
        <taxon>Eukaryota</taxon>
        <taxon>Fungi</taxon>
        <taxon>Dikarya</taxon>
        <taxon>Ascomycota</taxon>
        <taxon>Pezizomycotina</taxon>
        <taxon>Sordariomycetes</taxon>
        <taxon>Hypocreomycetidae</taxon>
        <taxon>Microascales</taxon>
        <taxon>Ceratocystidaceae</taxon>
        <taxon>Ceratocystis</taxon>
    </lineage>
</organism>
<sequence>MESRQIFVALYDRGYLSRGHQRQVQGLMAYHWGILVKPEQGKEERYWSFEATDDNVLDETTYICNNPTGDWWFKHMLEDDPTRGSRLILQVKIGHTREGLLFEHMKSILETVPLPLRHQAEQQSCVTWVENAISTLQSYGCVLEFGIPQFMEQAIDNADRCMEDGQRNISVEYSLVPTAEPRDASVSSVI</sequence>
<dbReference type="GeneID" id="98118998"/>
<comment type="caution">
    <text evidence="1">The sequence shown here is derived from an EMBL/GenBank/DDBJ whole genome shotgun (WGS) entry which is preliminary data.</text>
</comment>
<protein>
    <submittedName>
        <fullName evidence="1">Serine threonine protein kinase</fullName>
    </submittedName>
</protein>